<reference evidence="2" key="1">
    <citation type="submission" date="2017-07" db="EMBL/GenBank/DDBJ databases">
        <title>Taro Niue Genome Assembly and Annotation.</title>
        <authorList>
            <person name="Atibalentja N."/>
            <person name="Keating K."/>
            <person name="Fields C.J."/>
        </authorList>
    </citation>
    <scope>NUCLEOTIDE SEQUENCE</scope>
    <source>
        <strain evidence="2">Niue_2</strain>
        <tissue evidence="2">Leaf</tissue>
    </source>
</reference>
<dbReference type="Proteomes" id="UP000652761">
    <property type="component" value="Unassembled WGS sequence"/>
</dbReference>
<dbReference type="AlphaFoldDB" id="A0A843THX5"/>
<keyword evidence="3" id="KW-1185">Reference proteome</keyword>
<evidence type="ECO:0000313" key="2">
    <source>
        <dbReference type="EMBL" id="MQL70421.1"/>
    </source>
</evidence>
<protein>
    <submittedName>
        <fullName evidence="2">Uncharacterized protein</fullName>
    </submittedName>
</protein>
<dbReference type="EMBL" id="NMUH01000067">
    <property type="protein sequence ID" value="MQL70421.1"/>
    <property type="molecule type" value="Genomic_DNA"/>
</dbReference>
<proteinExistence type="predicted"/>
<gene>
    <name evidence="2" type="ORF">Taro_002719</name>
</gene>
<organism evidence="2 3">
    <name type="scientific">Colocasia esculenta</name>
    <name type="common">Wild taro</name>
    <name type="synonym">Arum esculentum</name>
    <dbReference type="NCBI Taxonomy" id="4460"/>
    <lineage>
        <taxon>Eukaryota</taxon>
        <taxon>Viridiplantae</taxon>
        <taxon>Streptophyta</taxon>
        <taxon>Embryophyta</taxon>
        <taxon>Tracheophyta</taxon>
        <taxon>Spermatophyta</taxon>
        <taxon>Magnoliopsida</taxon>
        <taxon>Liliopsida</taxon>
        <taxon>Araceae</taxon>
        <taxon>Aroideae</taxon>
        <taxon>Colocasieae</taxon>
        <taxon>Colocasia</taxon>
    </lineage>
</organism>
<accession>A0A843THX5</accession>
<name>A0A843THX5_COLES</name>
<comment type="caution">
    <text evidence="2">The sequence shown here is derived from an EMBL/GenBank/DDBJ whole genome shotgun (WGS) entry which is preliminary data.</text>
</comment>
<evidence type="ECO:0000313" key="3">
    <source>
        <dbReference type="Proteomes" id="UP000652761"/>
    </source>
</evidence>
<feature type="region of interest" description="Disordered" evidence="1">
    <location>
        <begin position="1"/>
        <end position="22"/>
    </location>
</feature>
<evidence type="ECO:0000256" key="1">
    <source>
        <dbReference type="SAM" id="MobiDB-lite"/>
    </source>
</evidence>
<sequence>MKDVWANSGSVDTPLTGVDTMPQTQGKVMQNWSSSVDTRSSSVDTMLQIQDFWVDAERS</sequence>